<organism evidence="2 3">
    <name type="scientific">Perkinsus olseni</name>
    <name type="common">Perkinsus atlanticus</name>
    <dbReference type="NCBI Taxonomy" id="32597"/>
    <lineage>
        <taxon>Eukaryota</taxon>
        <taxon>Sar</taxon>
        <taxon>Alveolata</taxon>
        <taxon>Perkinsozoa</taxon>
        <taxon>Perkinsea</taxon>
        <taxon>Perkinsida</taxon>
        <taxon>Perkinsidae</taxon>
        <taxon>Perkinsus</taxon>
    </lineage>
</organism>
<dbReference type="OrthoDB" id="410754at2759"/>
<evidence type="ECO:0000256" key="1">
    <source>
        <dbReference type="SAM" id="Phobius"/>
    </source>
</evidence>
<feature type="transmembrane region" description="Helical" evidence="1">
    <location>
        <begin position="347"/>
        <end position="370"/>
    </location>
</feature>
<feature type="transmembrane region" description="Helical" evidence="1">
    <location>
        <begin position="382"/>
        <end position="407"/>
    </location>
</feature>
<dbReference type="PANTHER" id="PTHR35791:SF1">
    <property type="entry name" value="UPF0754 MEMBRANE PROTEIN YHEB"/>
    <property type="match status" value="1"/>
</dbReference>
<dbReference type="Proteomes" id="UP000541610">
    <property type="component" value="Unassembled WGS sequence"/>
</dbReference>
<evidence type="ECO:0000313" key="2">
    <source>
        <dbReference type="EMBL" id="KAF4688643.1"/>
    </source>
</evidence>
<keyword evidence="1" id="KW-0472">Membrane</keyword>
<dbReference type="EMBL" id="JABANP010000146">
    <property type="protein sequence ID" value="KAF4688643.1"/>
    <property type="molecule type" value="Genomic_DNA"/>
</dbReference>
<feature type="transmembrane region" description="Helical" evidence="1">
    <location>
        <begin position="564"/>
        <end position="585"/>
    </location>
</feature>
<feature type="transmembrane region" description="Helical" evidence="1">
    <location>
        <begin position="140"/>
        <end position="159"/>
    </location>
</feature>
<keyword evidence="1" id="KW-0812">Transmembrane</keyword>
<protein>
    <recommendedName>
        <fullName evidence="4">DUF445 domain-containing protein</fullName>
    </recommendedName>
</protein>
<feature type="transmembrane region" description="Helical" evidence="1">
    <location>
        <begin position="165"/>
        <end position="185"/>
    </location>
</feature>
<sequence>MPIKLWRWWDGSRPPPPAAAPSSPSEEEVYHSLGGGAYYSACSLEEEFDQYRPLPSNGMMKQPNIRSVNGKLGEAFSGRSHGLSSLDSLFITPTPAGRRSRYNSTTGTSDVSSSARWRQKRIVPWHVGGKRVRLSRRMKIALSCLSVCLLVFLIIYKLFDVLPWRLISIPLVSVVFTWFHIWLALQMCFFPIDYWGWDITGHHQGLGWQGIVPRKADKMAGTACDLMVDRLIYVKEIVERIDATDLYRYLSSTGILRSVQQEVNRRIGNRWFAGVWSSLPGAVKEELLEKSLELSEDSLQSMVAEAKKCLMDKDFFDVRDLIIRCFVDDRRMLSEFFIKIGKKELHFLEFMGAVMGLICGLAQLALYMFLPAHYRGQRDSAYSWLLFPLTGLVIGLFTNWVALQLIFRPVEPHVVRIPCTEQRVKVQGLFLRRQPEVSRVYSSLVSDSILNCSRFVAYLQTTKGWDRILEVFKETINSTVDGMISTPAAIAIKMAGKEGSYERFKNDVAHELKVELSHPHYVEMYERYMDSRLGIRELMAQRLAAMPSKDFERMLHPVFQEDEGTLIILGGILGAAVGCLQVWLFGL</sequence>
<keyword evidence="1" id="KW-1133">Transmembrane helix</keyword>
<dbReference type="PANTHER" id="PTHR35791">
    <property type="entry name" value="UPF0754 MEMBRANE PROTEIN YHEB"/>
    <property type="match status" value="1"/>
</dbReference>
<name>A0A7J6NXM3_PEROL</name>
<accession>A0A7J6NXM3</accession>
<proteinExistence type="predicted"/>
<dbReference type="AlphaFoldDB" id="A0A7J6NXM3"/>
<evidence type="ECO:0000313" key="3">
    <source>
        <dbReference type="Proteomes" id="UP000541610"/>
    </source>
</evidence>
<evidence type="ECO:0008006" key="4">
    <source>
        <dbReference type="Google" id="ProtNLM"/>
    </source>
</evidence>
<reference evidence="2 3" key="1">
    <citation type="submission" date="2020-04" db="EMBL/GenBank/DDBJ databases">
        <title>Perkinsus olseni comparative genomics.</title>
        <authorList>
            <person name="Bogema D.R."/>
        </authorList>
    </citation>
    <scope>NUCLEOTIDE SEQUENCE [LARGE SCALE GENOMIC DNA]</scope>
    <source>
        <strain evidence="2">00978-12</strain>
    </source>
</reference>
<gene>
    <name evidence="2" type="ORF">FOZ60_002564</name>
</gene>
<comment type="caution">
    <text evidence="2">The sequence shown here is derived from an EMBL/GenBank/DDBJ whole genome shotgun (WGS) entry which is preliminary data.</text>
</comment>